<name>A0A2K8SIN1_9NOSO</name>
<accession>A0A2K8SIN1</accession>
<evidence type="ECO:0000313" key="1">
    <source>
        <dbReference type="EMBL" id="AUB35278.1"/>
    </source>
</evidence>
<reference evidence="1 2" key="1">
    <citation type="submission" date="2017-11" db="EMBL/GenBank/DDBJ databases">
        <title>Complete genome of a free-living desiccation-tolerant cyanobacterium and its photosynthetic adaptation to extreme terrestrial habitat.</title>
        <authorList>
            <person name="Shang J."/>
        </authorList>
    </citation>
    <scope>NUCLEOTIDE SEQUENCE [LARGE SCALE GENOMIC DNA]</scope>
    <source>
        <strain evidence="1 2">CCNUN1</strain>
    </source>
</reference>
<dbReference type="AlphaFoldDB" id="A0A2K8SIN1"/>
<sequence>MWASTKKTFIARLGIDEAKTLAPDFVVQEIPAATGEAWSKVTISSIEDLDKLAPIILRCYELEAAKH</sequence>
<gene>
    <name evidence="1" type="ORF">COO91_01154</name>
</gene>
<dbReference type="EMBL" id="CP024785">
    <property type="protein sequence ID" value="AUB35278.1"/>
    <property type="molecule type" value="Genomic_DNA"/>
</dbReference>
<protein>
    <submittedName>
        <fullName evidence="1">Uncharacterized protein</fullName>
    </submittedName>
</protein>
<proteinExistence type="predicted"/>
<organism evidence="1 2">
    <name type="scientific">Nostoc flagelliforme CCNUN1</name>
    <dbReference type="NCBI Taxonomy" id="2038116"/>
    <lineage>
        <taxon>Bacteria</taxon>
        <taxon>Bacillati</taxon>
        <taxon>Cyanobacteriota</taxon>
        <taxon>Cyanophyceae</taxon>
        <taxon>Nostocales</taxon>
        <taxon>Nostocaceae</taxon>
        <taxon>Nostoc</taxon>
    </lineage>
</organism>
<dbReference type="Proteomes" id="UP000232003">
    <property type="component" value="Chromosome"/>
</dbReference>
<dbReference type="RefSeq" id="WP_208766652.1">
    <property type="nucleotide sequence ID" value="NZ_CAWNNC010000001.1"/>
</dbReference>
<evidence type="ECO:0000313" key="2">
    <source>
        <dbReference type="Proteomes" id="UP000232003"/>
    </source>
</evidence>
<keyword evidence="2" id="KW-1185">Reference proteome</keyword>
<dbReference type="KEGG" id="nfl:COO91_01154"/>